<dbReference type="AlphaFoldDB" id="A0A4Q0XLN0"/>
<evidence type="ECO:0000313" key="2">
    <source>
        <dbReference type="EMBL" id="RXJ53789.1"/>
    </source>
</evidence>
<keyword evidence="1" id="KW-1133">Transmembrane helix</keyword>
<keyword evidence="1" id="KW-0472">Membrane</keyword>
<organism evidence="2 3">
    <name type="scientific">Candidatus Marinarcus aquaticus</name>
    <dbReference type="NCBI Taxonomy" id="2044504"/>
    <lineage>
        <taxon>Bacteria</taxon>
        <taxon>Pseudomonadati</taxon>
        <taxon>Campylobacterota</taxon>
        <taxon>Epsilonproteobacteria</taxon>
        <taxon>Campylobacterales</taxon>
        <taxon>Arcobacteraceae</taxon>
        <taxon>Candidatus Marinarcus</taxon>
    </lineage>
</organism>
<dbReference type="Proteomes" id="UP000290657">
    <property type="component" value="Unassembled WGS sequence"/>
</dbReference>
<evidence type="ECO:0000256" key="1">
    <source>
        <dbReference type="SAM" id="Phobius"/>
    </source>
</evidence>
<name>A0A4Q0XLN0_9BACT</name>
<gene>
    <name evidence="2" type="ORF">CRV04_12605</name>
</gene>
<keyword evidence="1" id="KW-0812">Transmembrane</keyword>
<accession>A0A4Q0XLN0</accession>
<proteinExistence type="predicted"/>
<dbReference type="RefSeq" id="WP_128997216.1">
    <property type="nucleotide sequence ID" value="NZ_PDKN01000012.1"/>
</dbReference>
<keyword evidence="3" id="KW-1185">Reference proteome</keyword>
<reference evidence="2 3" key="1">
    <citation type="submission" date="2017-10" db="EMBL/GenBank/DDBJ databases">
        <title>Genomics of the genus Arcobacter.</title>
        <authorList>
            <person name="Perez-Cataluna A."/>
            <person name="Figueras M.J."/>
        </authorList>
    </citation>
    <scope>NUCLEOTIDE SEQUENCE [LARGE SCALE GENOMIC DNA]</scope>
    <source>
        <strain evidence="2 3">CECT 8987</strain>
    </source>
</reference>
<evidence type="ECO:0000313" key="3">
    <source>
        <dbReference type="Proteomes" id="UP000290657"/>
    </source>
</evidence>
<sequence length="93" mass="10733">MQTLIFILLLFLISIFAILLYFKNKHSRVDKLNRGECPSCGAKAKVFFDEVNKTRFTQEVITKNVLKSHGCCGVYDIEYRCKECGLKEVYSQS</sequence>
<dbReference type="EMBL" id="PDKN01000012">
    <property type="protein sequence ID" value="RXJ53789.1"/>
    <property type="molecule type" value="Genomic_DNA"/>
</dbReference>
<dbReference type="OrthoDB" id="5347986at2"/>
<protein>
    <submittedName>
        <fullName evidence="2">Uncharacterized protein</fullName>
    </submittedName>
</protein>
<feature type="transmembrane region" description="Helical" evidence="1">
    <location>
        <begin position="6"/>
        <end position="22"/>
    </location>
</feature>
<comment type="caution">
    <text evidence="2">The sequence shown here is derived from an EMBL/GenBank/DDBJ whole genome shotgun (WGS) entry which is preliminary data.</text>
</comment>